<sequence>MDRGDAHLVYPGEGGVPVERLLTIAGSDPGGGAGIQADLRTFSRLGVYGMAVVTAATAQNTRGVQGVHFVPAESVALQLDAVLSDIGADAVKTGMLGNAEIVRATAEKIRQYGVPHLIVDPVMEAESGTRLLTEDGVESMVDLLLPLATAVTPNLAEAGVLVGQRVETISDMKLAARRIHEKGPRWVIVKGGHLKENPVDVVFDGSGYVELAGERVLGPSVHGTGCTFSAALAVGIARGMPVTEAVLTAKRFVTAALRTPLGLGKGRSIANQFVDVDEEMES</sequence>
<dbReference type="GO" id="GO:0008902">
    <property type="term" value="F:hydroxymethylpyrimidine kinase activity"/>
    <property type="evidence" value="ECO:0007669"/>
    <property type="project" value="UniProtKB-EC"/>
</dbReference>
<dbReference type="GO" id="GO:0005524">
    <property type="term" value="F:ATP binding"/>
    <property type="evidence" value="ECO:0007669"/>
    <property type="project" value="UniProtKB-KW"/>
</dbReference>
<protein>
    <recommendedName>
        <fullName evidence="2">hydroxymethylpyrimidine kinase</fullName>
        <ecNumber evidence="2">2.7.1.49</ecNumber>
    </recommendedName>
</protein>
<organism evidence="8 9">
    <name type="scientific">candidate division TA06 bacterium SM23_40</name>
    <dbReference type="NCBI Taxonomy" id="1703774"/>
    <lineage>
        <taxon>Bacteria</taxon>
        <taxon>Bacteria division TA06</taxon>
    </lineage>
</organism>
<evidence type="ECO:0000256" key="4">
    <source>
        <dbReference type="ARBA" id="ARBA00022741"/>
    </source>
</evidence>
<evidence type="ECO:0000256" key="2">
    <source>
        <dbReference type="ARBA" id="ARBA00012135"/>
    </source>
</evidence>
<dbReference type="EC" id="2.7.1.49" evidence="2"/>
<dbReference type="InterPro" id="IPR013749">
    <property type="entry name" value="PM/HMP-P_kinase-1"/>
</dbReference>
<evidence type="ECO:0000256" key="1">
    <source>
        <dbReference type="ARBA" id="ARBA00004948"/>
    </source>
</evidence>
<comment type="caution">
    <text evidence="8">The sequence shown here is derived from an EMBL/GenBank/DDBJ whole genome shotgun (WGS) entry which is preliminary data.</text>
</comment>
<evidence type="ECO:0000256" key="6">
    <source>
        <dbReference type="ARBA" id="ARBA00022840"/>
    </source>
</evidence>
<dbReference type="GO" id="GO:0008972">
    <property type="term" value="F:phosphomethylpyrimidine kinase activity"/>
    <property type="evidence" value="ECO:0007669"/>
    <property type="project" value="InterPro"/>
</dbReference>
<gene>
    <name evidence="8" type="ORF">AMJ82_04060</name>
</gene>
<dbReference type="InterPro" id="IPR004399">
    <property type="entry name" value="HMP/HMP-P_kinase_dom"/>
</dbReference>
<dbReference type="InterPro" id="IPR029056">
    <property type="entry name" value="Ribokinase-like"/>
</dbReference>
<evidence type="ECO:0000256" key="5">
    <source>
        <dbReference type="ARBA" id="ARBA00022777"/>
    </source>
</evidence>
<dbReference type="SUPFAM" id="SSF53613">
    <property type="entry name" value="Ribokinase-like"/>
    <property type="match status" value="1"/>
</dbReference>
<dbReference type="GO" id="GO:0009228">
    <property type="term" value="P:thiamine biosynthetic process"/>
    <property type="evidence" value="ECO:0007669"/>
    <property type="project" value="InterPro"/>
</dbReference>
<dbReference type="GO" id="GO:0005829">
    <property type="term" value="C:cytosol"/>
    <property type="evidence" value="ECO:0007669"/>
    <property type="project" value="TreeGrafter"/>
</dbReference>
<keyword evidence="4" id="KW-0547">Nucleotide-binding</keyword>
<dbReference type="PATRIC" id="fig|1703774.3.peg.1329"/>
<keyword evidence="3" id="KW-0808">Transferase</keyword>
<comment type="pathway">
    <text evidence="1">Cofactor biosynthesis; thiamine diphosphate biosynthesis.</text>
</comment>
<dbReference type="Pfam" id="PF08543">
    <property type="entry name" value="Phos_pyr_kin"/>
    <property type="match status" value="1"/>
</dbReference>
<feature type="domain" description="Pyridoxamine kinase/Phosphomethylpyrimidine kinase" evidence="7">
    <location>
        <begin position="28"/>
        <end position="267"/>
    </location>
</feature>
<keyword evidence="5 8" id="KW-0418">Kinase</keyword>
<evidence type="ECO:0000256" key="3">
    <source>
        <dbReference type="ARBA" id="ARBA00022679"/>
    </source>
</evidence>
<dbReference type="CDD" id="cd01169">
    <property type="entry name" value="HMPP_kinase"/>
    <property type="match status" value="1"/>
</dbReference>
<evidence type="ECO:0000313" key="8">
    <source>
        <dbReference type="EMBL" id="KPK70110.1"/>
    </source>
</evidence>
<evidence type="ECO:0000259" key="7">
    <source>
        <dbReference type="Pfam" id="PF08543"/>
    </source>
</evidence>
<dbReference type="PANTHER" id="PTHR20858">
    <property type="entry name" value="PHOSPHOMETHYLPYRIMIDINE KINASE"/>
    <property type="match status" value="1"/>
</dbReference>
<dbReference type="FunFam" id="3.40.1190.20:FF:000003">
    <property type="entry name" value="Phosphomethylpyrimidine kinase ThiD"/>
    <property type="match status" value="1"/>
</dbReference>
<proteinExistence type="predicted"/>
<dbReference type="Proteomes" id="UP000051717">
    <property type="component" value="Unassembled WGS sequence"/>
</dbReference>
<dbReference type="EMBL" id="LJUI01000022">
    <property type="protein sequence ID" value="KPK70110.1"/>
    <property type="molecule type" value="Genomic_DNA"/>
</dbReference>
<dbReference type="AlphaFoldDB" id="A0A0S8GB91"/>
<evidence type="ECO:0000313" key="9">
    <source>
        <dbReference type="Proteomes" id="UP000051717"/>
    </source>
</evidence>
<dbReference type="Gene3D" id="3.40.1190.20">
    <property type="match status" value="1"/>
</dbReference>
<reference evidence="8 9" key="1">
    <citation type="journal article" date="2015" name="Microbiome">
        <title>Genomic resolution of linkages in carbon, nitrogen, and sulfur cycling among widespread estuary sediment bacteria.</title>
        <authorList>
            <person name="Baker B.J."/>
            <person name="Lazar C.S."/>
            <person name="Teske A.P."/>
            <person name="Dick G.J."/>
        </authorList>
    </citation>
    <scope>NUCLEOTIDE SEQUENCE [LARGE SCALE GENOMIC DNA]</scope>
    <source>
        <strain evidence="8">SM23_40</strain>
    </source>
</reference>
<dbReference type="PANTHER" id="PTHR20858:SF17">
    <property type="entry name" value="HYDROXYMETHYLPYRIMIDINE_PHOSPHOMETHYLPYRIMIDINE KINASE THI20-RELATED"/>
    <property type="match status" value="1"/>
</dbReference>
<dbReference type="NCBIfam" id="TIGR00097">
    <property type="entry name" value="HMP-P_kinase"/>
    <property type="match status" value="1"/>
</dbReference>
<keyword evidence="6" id="KW-0067">ATP-binding</keyword>
<name>A0A0S8GB91_UNCT6</name>
<accession>A0A0S8GB91</accession>